<feature type="signal peptide" evidence="2">
    <location>
        <begin position="1"/>
        <end position="24"/>
    </location>
</feature>
<feature type="chain" id="PRO_5040384731" description="Secreted protein" evidence="2">
    <location>
        <begin position="25"/>
        <end position="100"/>
    </location>
</feature>
<accession>A0A9P8W088</accession>
<evidence type="ECO:0008006" key="5">
    <source>
        <dbReference type="Google" id="ProtNLM"/>
    </source>
</evidence>
<keyword evidence="2" id="KW-0732">Signal</keyword>
<name>A0A9P8W088_9HYPO</name>
<keyword evidence="4" id="KW-1185">Reference proteome</keyword>
<dbReference type="EMBL" id="JAGPYM010000018">
    <property type="protein sequence ID" value="KAH6885386.1"/>
    <property type="molecule type" value="Genomic_DNA"/>
</dbReference>
<evidence type="ECO:0000313" key="3">
    <source>
        <dbReference type="EMBL" id="KAH6885386.1"/>
    </source>
</evidence>
<evidence type="ECO:0000256" key="2">
    <source>
        <dbReference type="SAM" id="SignalP"/>
    </source>
</evidence>
<organism evidence="3 4">
    <name type="scientific">Thelonectria olida</name>
    <dbReference type="NCBI Taxonomy" id="1576542"/>
    <lineage>
        <taxon>Eukaryota</taxon>
        <taxon>Fungi</taxon>
        <taxon>Dikarya</taxon>
        <taxon>Ascomycota</taxon>
        <taxon>Pezizomycotina</taxon>
        <taxon>Sordariomycetes</taxon>
        <taxon>Hypocreomycetidae</taxon>
        <taxon>Hypocreales</taxon>
        <taxon>Nectriaceae</taxon>
        <taxon>Thelonectria</taxon>
    </lineage>
</organism>
<evidence type="ECO:0000313" key="4">
    <source>
        <dbReference type="Proteomes" id="UP000777438"/>
    </source>
</evidence>
<gene>
    <name evidence="3" type="ORF">B0T10DRAFT_492602</name>
</gene>
<protein>
    <recommendedName>
        <fullName evidence="5">Secreted protein</fullName>
    </recommendedName>
</protein>
<dbReference type="Proteomes" id="UP000777438">
    <property type="component" value="Unassembled WGS sequence"/>
</dbReference>
<dbReference type="AlphaFoldDB" id="A0A9P8W088"/>
<feature type="region of interest" description="Disordered" evidence="1">
    <location>
        <begin position="48"/>
        <end position="71"/>
    </location>
</feature>
<reference evidence="3 4" key="1">
    <citation type="journal article" date="2021" name="Nat. Commun.">
        <title>Genetic determinants of endophytism in the Arabidopsis root mycobiome.</title>
        <authorList>
            <person name="Mesny F."/>
            <person name="Miyauchi S."/>
            <person name="Thiergart T."/>
            <person name="Pickel B."/>
            <person name="Atanasova L."/>
            <person name="Karlsson M."/>
            <person name="Huettel B."/>
            <person name="Barry K.W."/>
            <person name="Haridas S."/>
            <person name="Chen C."/>
            <person name="Bauer D."/>
            <person name="Andreopoulos W."/>
            <person name="Pangilinan J."/>
            <person name="LaButti K."/>
            <person name="Riley R."/>
            <person name="Lipzen A."/>
            <person name="Clum A."/>
            <person name="Drula E."/>
            <person name="Henrissat B."/>
            <person name="Kohler A."/>
            <person name="Grigoriev I.V."/>
            <person name="Martin F.M."/>
            <person name="Hacquard S."/>
        </authorList>
    </citation>
    <scope>NUCLEOTIDE SEQUENCE [LARGE SCALE GENOMIC DNA]</scope>
    <source>
        <strain evidence="3 4">MPI-CAGE-CH-0241</strain>
    </source>
</reference>
<sequence length="100" mass="10736">MLRMCPCFQHPLFLVVFSVPCLSALVPCPLPLRSPSLSSRARVGLFPRKAQATPANKKRTSTKHGPLCSGRHSDGPGMGLGTLIHVSHTLTQTYIVAACL</sequence>
<comment type="caution">
    <text evidence="3">The sequence shown here is derived from an EMBL/GenBank/DDBJ whole genome shotgun (WGS) entry which is preliminary data.</text>
</comment>
<feature type="non-terminal residue" evidence="3">
    <location>
        <position position="100"/>
    </location>
</feature>
<evidence type="ECO:0000256" key="1">
    <source>
        <dbReference type="SAM" id="MobiDB-lite"/>
    </source>
</evidence>
<proteinExistence type="predicted"/>